<protein>
    <submittedName>
        <fullName evidence="3">Uncharacterized protein</fullName>
    </submittedName>
</protein>
<organism evidence="3 4">
    <name type="scientific">Mesorhizobium plurifarium</name>
    <dbReference type="NCBI Taxonomy" id="69974"/>
    <lineage>
        <taxon>Bacteria</taxon>
        <taxon>Pseudomonadati</taxon>
        <taxon>Pseudomonadota</taxon>
        <taxon>Alphaproteobacteria</taxon>
        <taxon>Hyphomicrobiales</taxon>
        <taxon>Phyllobacteriaceae</taxon>
        <taxon>Mesorhizobium</taxon>
    </lineage>
</organism>
<evidence type="ECO:0000256" key="1">
    <source>
        <dbReference type="SAM" id="MobiDB-lite"/>
    </source>
</evidence>
<dbReference type="GeneID" id="31889962"/>
<reference evidence="3 4" key="1">
    <citation type="submission" date="2014-08" db="EMBL/GenBank/DDBJ databases">
        <authorList>
            <person name="Moulin Lionel"/>
        </authorList>
    </citation>
    <scope>NUCLEOTIDE SEQUENCE [LARGE SCALE GENOMIC DNA]</scope>
</reference>
<evidence type="ECO:0000313" key="4">
    <source>
        <dbReference type="Proteomes" id="UP000046373"/>
    </source>
</evidence>
<name>A0A090ERU8_MESPL</name>
<dbReference type="EMBL" id="CCNB01000009">
    <property type="protein sequence ID" value="CDX33994.1"/>
    <property type="molecule type" value="Genomic_DNA"/>
</dbReference>
<feature type="region of interest" description="Disordered" evidence="1">
    <location>
        <begin position="31"/>
        <end position="89"/>
    </location>
</feature>
<feature type="compositionally biased region" description="Polar residues" evidence="1">
    <location>
        <begin position="31"/>
        <end position="44"/>
    </location>
</feature>
<evidence type="ECO:0000313" key="3">
    <source>
        <dbReference type="EMBL" id="CDX33994.1"/>
    </source>
</evidence>
<keyword evidence="2" id="KW-0732">Signal</keyword>
<gene>
    <name evidence="3" type="ORF">MPLDJ20_170136</name>
</gene>
<accession>A0A090ERU8</accession>
<evidence type="ECO:0000256" key="2">
    <source>
        <dbReference type="SAM" id="SignalP"/>
    </source>
</evidence>
<feature type="signal peptide" evidence="2">
    <location>
        <begin position="1"/>
        <end position="24"/>
    </location>
</feature>
<proteinExistence type="predicted"/>
<dbReference type="AlphaFoldDB" id="A0A090ERU8"/>
<feature type="chain" id="PRO_5001855251" evidence="2">
    <location>
        <begin position="25"/>
        <end position="89"/>
    </location>
</feature>
<sequence length="89" mass="9326">MRKHTLILAVTGVSLIAFAGFARADDHLFNATQHGLSPDSQPFQANKAGHSGDLAPGQGSPFTGEETKTPSTDTEAANAHANVKDRQAK</sequence>
<dbReference type="Proteomes" id="UP000046373">
    <property type="component" value="Unassembled WGS sequence"/>
</dbReference>